<feature type="transmembrane region" description="Helical" evidence="5">
    <location>
        <begin position="395"/>
        <end position="414"/>
    </location>
</feature>
<dbReference type="PANTHER" id="PTHR43496:SF1">
    <property type="entry name" value="POLYGALACTURONAN_RHAMNOGALACTURONAN TRANSPORT SYSTEM PERMEASE PROTEIN YTEP"/>
    <property type="match status" value="1"/>
</dbReference>
<dbReference type="Gene3D" id="1.10.3720.10">
    <property type="entry name" value="MetI-like"/>
    <property type="match status" value="2"/>
</dbReference>
<dbReference type="PROSITE" id="PS50928">
    <property type="entry name" value="ABC_TM1"/>
    <property type="match status" value="2"/>
</dbReference>
<dbReference type="InterPro" id="IPR035906">
    <property type="entry name" value="MetI-like_sf"/>
</dbReference>
<keyword evidence="9" id="KW-1185">Reference proteome</keyword>
<dbReference type="Pfam" id="PF00528">
    <property type="entry name" value="BPD_transp_1"/>
    <property type="match status" value="2"/>
</dbReference>
<protein>
    <submittedName>
        <fullName evidence="8">Putrescine transport system permease protein PotH</fullName>
    </submittedName>
</protein>
<evidence type="ECO:0000256" key="3">
    <source>
        <dbReference type="ARBA" id="ARBA00022989"/>
    </source>
</evidence>
<evidence type="ECO:0000313" key="9">
    <source>
        <dbReference type="Proteomes" id="UP000333828"/>
    </source>
</evidence>
<dbReference type="EMBL" id="CABPSI010000001">
    <property type="protein sequence ID" value="VVD76615.1"/>
    <property type="molecule type" value="Genomic_DNA"/>
</dbReference>
<dbReference type="AlphaFoldDB" id="A0A5E4SMG9"/>
<feature type="domain" description="ABC transmembrane type-1" evidence="7">
    <location>
        <begin position="389"/>
        <end position="584"/>
    </location>
</feature>
<evidence type="ECO:0000256" key="2">
    <source>
        <dbReference type="ARBA" id="ARBA00022692"/>
    </source>
</evidence>
<dbReference type="GO" id="GO:0005886">
    <property type="term" value="C:plasma membrane"/>
    <property type="evidence" value="ECO:0007669"/>
    <property type="project" value="UniProtKB-SubCell"/>
</dbReference>
<feature type="transmembrane region" description="Helical" evidence="5">
    <location>
        <begin position="426"/>
        <end position="451"/>
    </location>
</feature>
<dbReference type="NCBIfam" id="TIGR03262">
    <property type="entry name" value="PhnU2"/>
    <property type="match status" value="1"/>
</dbReference>
<dbReference type="RefSeq" id="WP_150683017.1">
    <property type="nucleotide sequence ID" value="NZ_CABPSI010000001.1"/>
</dbReference>
<gene>
    <name evidence="8" type="primary">potH_1</name>
    <name evidence="8" type="ORF">PIN31115_00895</name>
</gene>
<feature type="compositionally biased region" description="Low complexity" evidence="6">
    <location>
        <begin position="24"/>
        <end position="42"/>
    </location>
</feature>
<dbReference type="Proteomes" id="UP000333828">
    <property type="component" value="Unassembled WGS sequence"/>
</dbReference>
<organism evidence="8 9">
    <name type="scientific">Pandoraea iniqua</name>
    <dbReference type="NCBI Taxonomy" id="2508288"/>
    <lineage>
        <taxon>Bacteria</taxon>
        <taxon>Pseudomonadati</taxon>
        <taxon>Pseudomonadota</taxon>
        <taxon>Betaproteobacteria</taxon>
        <taxon>Burkholderiales</taxon>
        <taxon>Burkholderiaceae</taxon>
        <taxon>Pandoraea</taxon>
    </lineage>
</organism>
<dbReference type="SUPFAM" id="SSF161098">
    <property type="entry name" value="MetI-like"/>
    <property type="match status" value="2"/>
</dbReference>
<dbReference type="InterPro" id="IPR000515">
    <property type="entry name" value="MetI-like"/>
</dbReference>
<accession>A0A5E4SMG9</accession>
<feature type="transmembrane region" description="Helical" evidence="5">
    <location>
        <begin position="565"/>
        <end position="591"/>
    </location>
</feature>
<feature type="transmembrane region" description="Helical" evidence="5">
    <location>
        <begin position="149"/>
        <end position="171"/>
    </location>
</feature>
<evidence type="ECO:0000313" key="8">
    <source>
        <dbReference type="EMBL" id="VVD76615.1"/>
    </source>
</evidence>
<feature type="transmembrane region" description="Helical" evidence="5">
    <location>
        <begin position="191"/>
        <end position="213"/>
    </location>
</feature>
<feature type="region of interest" description="Disordered" evidence="6">
    <location>
        <begin position="1"/>
        <end position="44"/>
    </location>
</feature>
<dbReference type="PANTHER" id="PTHR43496">
    <property type="entry name" value="PROTEIN LPLB"/>
    <property type="match status" value="1"/>
</dbReference>
<dbReference type="InterPro" id="IPR017664">
    <property type="entry name" value="AminoethylPonate_ABC_perm-1"/>
</dbReference>
<evidence type="ECO:0000256" key="6">
    <source>
        <dbReference type="SAM" id="MobiDB-lite"/>
    </source>
</evidence>
<proteinExistence type="inferred from homology"/>
<feature type="transmembrane region" description="Helical" evidence="5">
    <location>
        <begin position="60"/>
        <end position="82"/>
    </location>
</feature>
<feature type="domain" description="ABC transmembrane type-1" evidence="7">
    <location>
        <begin position="111"/>
        <end position="308"/>
    </location>
</feature>
<comment type="similarity">
    <text evidence="5">Belongs to the binding-protein-dependent transport system permease family.</text>
</comment>
<sequence>MSSLPSTLTATSPGQAAAPLSAQTSHAAHTAHAGPAGSAPPSTLRPARLASHWTDRLAQALLLVAAAAGVLFLLAPMAAILIKSVQDNDGHFVGLRHFREYFHSPALFGSIWNSVWISIVTTGITVPLAFIFAYALTRSCIRGKTLLRNIALIPILGPTLLPAISFIFWFGNQGVLRPFMGDIDIYGPLGIVMSLVNATFPHALMIMITALSLTDARLYEAADALGTPVLRRFFTITLPGAKYGVISAAMIVFTYAISDFGIPKVIGGDFNVLATDIYKLVIGQQDFSKGAVVGLVLLVPVGITYLVDSVVQRKQQALLSARAVPYVPKPSRGFDWTMAVLCWGMAAIMLAILGMAVYASFVKFWPYNFSLSLGHYRFGLVESGAVDAYINSVQMAFWCAIWGTAVIFVIAYLLEKTKGLTWVRGFIRMMAVLPMGVPGLVLGLGYIFFFVPEGNPLHSLYGSLAILVIVNVVHYYSSSHLTAVTALKQIDPEFEYVSASLKVPFYRTFWRVSAPICLPSIIDISRYLFVNAMTTVSAVVFLYSADTSLASVAIVNMDETGSIGPAAAMATLVVLTSMLACLLYHGIQLVVERYTQAWRRPTALSRKGH</sequence>
<reference evidence="8 9" key="1">
    <citation type="submission" date="2019-08" db="EMBL/GenBank/DDBJ databases">
        <authorList>
            <person name="Peeters C."/>
        </authorList>
    </citation>
    <scope>NUCLEOTIDE SEQUENCE [LARGE SCALE GENOMIC DNA]</scope>
    <source>
        <strain evidence="8 9">LMG 31115</strain>
    </source>
</reference>
<dbReference type="GO" id="GO:0055085">
    <property type="term" value="P:transmembrane transport"/>
    <property type="evidence" value="ECO:0007669"/>
    <property type="project" value="InterPro"/>
</dbReference>
<feature type="transmembrane region" description="Helical" evidence="5">
    <location>
        <begin position="527"/>
        <end position="545"/>
    </location>
</feature>
<evidence type="ECO:0000256" key="4">
    <source>
        <dbReference type="ARBA" id="ARBA00023136"/>
    </source>
</evidence>
<keyword evidence="2 5" id="KW-0812">Transmembrane</keyword>
<feature type="transmembrane region" description="Helical" evidence="5">
    <location>
        <begin position="287"/>
        <end position="307"/>
    </location>
</feature>
<keyword evidence="3 5" id="KW-1133">Transmembrane helix</keyword>
<evidence type="ECO:0000256" key="1">
    <source>
        <dbReference type="ARBA" id="ARBA00004651"/>
    </source>
</evidence>
<feature type="transmembrane region" description="Helical" evidence="5">
    <location>
        <begin position="457"/>
        <end position="476"/>
    </location>
</feature>
<evidence type="ECO:0000259" key="7">
    <source>
        <dbReference type="PROSITE" id="PS50928"/>
    </source>
</evidence>
<feature type="transmembrane region" description="Helical" evidence="5">
    <location>
        <begin position="338"/>
        <end position="361"/>
    </location>
</feature>
<keyword evidence="5" id="KW-0813">Transport</keyword>
<name>A0A5E4SMG9_9BURK</name>
<feature type="transmembrane region" description="Helical" evidence="5">
    <location>
        <begin position="115"/>
        <end position="137"/>
    </location>
</feature>
<comment type="subcellular location">
    <subcellularLocation>
        <location evidence="1 5">Cell membrane</location>
        <topology evidence="1 5">Multi-pass membrane protein</topology>
    </subcellularLocation>
</comment>
<feature type="transmembrane region" description="Helical" evidence="5">
    <location>
        <begin position="233"/>
        <end position="257"/>
    </location>
</feature>
<feature type="compositionally biased region" description="Low complexity" evidence="6">
    <location>
        <begin position="1"/>
        <end position="13"/>
    </location>
</feature>
<evidence type="ECO:0000256" key="5">
    <source>
        <dbReference type="RuleBase" id="RU363032"/>
    </source>
</evidence>
<keyword evidence="4 5" id="KW-0472">Membrane</keyword>
<dbReference type="CDD" id="cd06261">
    <property type="entry name" value="TM_PBP2"/>
    <property type="match status" value="2"/>
</dbReference>